<evidence type="ECO:0000313" key="3">
    <source>
        <dbReference type="Proteomes" id="UP000204602"/>
    </source>
</evidence>
<feature type="transmembrane region" description="Helical" evidence="1">
    <location>
        <begin position="6"/>
        <end position="24"/>
    </location>
</feature>
<sequence>MSTAQLAIIISMSISGGIIGYLAARLQQEKNKVELLIAARRVVGKISYDVMIDKLNSDYTAGKISYDVYLDQVAKVNRVYGRGE</sequence>
<keyword evidence="1" id="KW-0472">Membrane</keyword>
<reference evidence="2 3" key="1">
    <citation type="journal article" date="2015" name="Genome Announc.">
        <title>Complete Genome Sequence of Bacillus cereus Group Phage TsarBomba.</title>
        <authorList>
            <person name="Erill I."/>
            <person name="Caruso S.M."/>
        </authorList>
    </citation>
    <scope>NUCLEOTIDE SEQUENCE [LARGE SCALE GENOMIC DNA]</scope>
</reference>
<protein>
    <submittedName>
        <fullName evidence="2">Uncharacterized protein</fullName>
    </submittedName>
</protein>
<evidence type="ECO:0000256" key="1">
    <source>
        <dbReference type="SAM" id="Phobius"/>
    </source>
</evidence>
<proteinExistence type="predicted"/>
<accession>A0A0K2CZU9</accession>
<keyword evidence="3" id="KW-1185">Reference proteome</keyword>
<keyword evidence="1" id="KW-1133">Transmembrane helix</keyword>
<dbReference type="GeneID" id="26633300"/>
<keyword evidence="1" id="KW-0812">Transmembrane</keyword>
<dbReference type="KEGG" id="vg:26633300"/>
<name>A0A0K2CZU9_9CAUD</name>
<dbReference type="EMBL" id="KT224359">
    <property type="protein sequence ID" value="ALA13089.1"/>
    <property type="molecule type" value="Genomic_DNA"/>
</dbReference>
<dbReference type="Proteomes" id="UP000204602">
    <property type="component" value="Segment"/>
</dbReference>
<evidence type="ECO:0000313" key="2">
    <source>
        <dbReference type="EMBL" id="ALA13089.1"/>
    </source>
</evidence>
<dbReference type="RefSeq" id="YP_009207064.1">
    <property type="nucleotide sequence ID" value="NC_028890.1"/>
</dbReference>
<gene>
    <name evidence="2" type="ORF">TSARBOMBA_249</name>
</gene>
<dbReference type="OrthoDB" id="38179at10239"/>
<organism evidence="2 3">
    <name type="scientific">Bacillus phage TsarBomba</name>
    <dbReference type="NCBI Taxonomy" id="1690456"/>
    <lineage>
        <taxon>Viruses</taxon>
        <taxon>Duplodnaviria</taxon>
        <taxon>Heunggongvirae</taxon>
        <taxon>Uroviricota</taxon>
        <taxon>Caudoviricetes</taxon>
        <taxon>Herelleviridae</taxon>
        <taxon>Bastillevirinae</taxon>
        <taxon>Tsarbombavirus</taxon>
        <taxon>Tsarbombavirus tsarbomba</taxon>
    </lineage>
</organism>